<gene>
    <name evidence="1" type="ORF">B4088_6606</name>
</gene>
<comment type="caution">
    <text evidence="1">The sequence shown here is derived from an EMBL/GenBank/DDBJ whole genome shotgun (WGS) entry which is preliminary data.</text>
</comment>
<sequence length="37" mass="3995">MPLTMTLFGTKAVPFAIESDSTTLFAATFPSFVRAKV</sequence>
<dbReference type="Proteomes" id="UP000076482">
    <property type="component" value="Unassembled WGS sequence"/>
</dbReference>
<reference evidence="1 2" key="1">
    <citation type="submission" date="2015-09" db="EMBL/GenBank/DDBJ databases">
        <title>Bacillus cereus food isolates.</title>
        <authorList>
            <person name="Boekhorst J."/>
        </authorList>
    </citation>
    <scope>NUCLEOTIDE SEQUENCE [LARGE SCALE GENOMIC DNA]</scope>
    <source>
        <strain evidence="1 2">B4088</strain>
    </source>
</reference>
<organism evidence="1 2">
    <name type="scientific">Bacillus cereus</name>
    <dbReference type="NCBI Taxonomy" id="1396"/>
    <lineage>
        <taxon>Bacteria</taxon>
        <taxon>Bacillati</taxon>
        <taxon>Bacillota</taxon>
        <taxon>Bacilli</taxon>
        <taxon>Bacillales</taxon>
        <taxon>Bacillaceae</taxon>
        <taxon>Bacillus</taxon>
        <taxon>Bacillus cereus group</taxon>
    </lineage>
</organism>
<dbReference type="EMBL" id="LJKE01000137">
    <property type="protein sequence ID" value="KZD49546.1"/>
    <property type="molecule type" value="Genomic_DNA"/>
</dbReference>
<protein>
    <submittedName>
        <fullName evidence="1">Uncharacterized protein</fullName>
    </submittedName>
</protein>
<evidence type="ECO:0000313" key="2">
    <source>
        <dbReference type="Proteomes" id="UP000076482"/>
    </source>
</evidence>
<evidence type="ECO:0000313" key="1">
    <source>
        <dbReference type="EMBL" id="KZD49546.1"/>
    </source>
</evidence>
<proteinExistence type="predicted"/>
<dbReference type="PATRIC" id="fig|1396.535.peg.5106"/>
<dbReference type="AlphaFoldDB" id="A0A164KDY8"/>
<accession>A0A164KDY8</accession>
<name>A0A164KDY8_BACCE</name>